<dbReference type="Pfam" id="PF16156">
    <property type="entry name" value="DUF4864"/>
    <property type="match status" value="1"/>
</dbReference>
<name>A0A382LHB1_9ZZZZ</name>
<accession>A0A382LHB1</accession>
<dbReference type="AlphaFoldDB" id="A0A382LHB1"/>
<gene>
    <name evidence="1" type="ORF">METZ01_LOCUS288933</name>
</gene>
<dbReference type="EMBL" id="UINC01087057">
    <property type="protein sequence ID" value="SVC36079.1"/>
    <property type="molecule type" value="Genomic_DNA"/>
</dbReference>
<reference evidence="1" key="1">
    <citation type="submission" date="2018-05" db="EMBL/GenBank/DDBJ databases">
        <authorList>
            <person name="Lanie J.A."/>
            <person name="Ng W.-L."/>
            <person name="Kazmierczak K.M."/>
            <person name="Andrzejewski T.M."/>
            <person name="Davidsen T.M."/>
            <person name="Wayne K.J."/>
            <person name="Tettelin H."/>
            <person name="Glass J.I."/>
            <person name="Rusch D."/>
            <person name="Podicherti R."/>
            <person name="Tsui H.-C.T."/>
            <person name="Winkler M.E."/>
        </authorList>
    </citation>
    <scope>NUCLEOTIDE SEQUENCE</scope>
</reference>
<organism evidence="1">
    <name type="scientific">marine metagenome</name>
    <dbReference type="NCBI Taxonomy" id="408172"/>
    <lineage>
        <taxon>unclassified sequences</taxon>
        <taxon>metagenomes</taxon>
        <taxon>ecological metagenomes</taxon>
    </lineage>
</organism>
<proteinExistence type="predicted"/>
<protein>
    <recommendedName>
        <fullName evidence="2">DUF4864 domain-containing protein</fullName>
    </recommendedName>
</protein>
<dbReference type="PANTHER" id="PTHR35716">
    <property type="entry name" value="OS05G0574700 PROTEIN-RELATED"/>
    <property type="match status" value="1"/>
</dbReference>
<evidence type="ECO:0008006" key="2">
    <source>
        <dbReference type="Google" id="ProtNLM"/>
    </source>
</evidence>
<dbReference type="InterPro" id="IPR032347">
    <property type="entry name" value="DUF4864"/>
</dbReference>
<sequence length="152" mass="17268">MFKQNFLIVCLVISPFYAWALGSINTSYPNPELKANEIVSLQLMAMQQNDVSNHGIEITYRFASPQNKVQTGPLSRFIMLVKNPAYRPLLNHLDATFLNLKVEGNVAIQEVIITTSKGTRKGFRFLLSLQQGEQFKDCWMTDAVIPFEILEV</sequence>
<evidence type="ECO:0000313" key="1">
    <source>
        <dbReference type="EMBL" id="SVC36079.1"/>
    </source>
</evidence>